<keyword evidence="1" id="KW-0472">Membrane</keyword>
<dbReference type="AlphaFoldDB" id="A0A343W953"/>
<protein>
    <submittedName>
        <fullName evidence="2">NADH dehydrogenase subunit 6</fullName>
    </submittedName>
</protein>
<sequence>MTTLMTLSITMSMIFPMLSHPLSMGLILIIQTILVALITGMMINMFWFSYILIITMLSSALVLFIYMASVASNENFYSAISSTTMIIPIMLLSLMTPLLVDQTETSKIWSTSKKVMMINDQVMNLTKLFNMHNMFVTLLLINYLFFTMICISYIVNIFEGPLRAKN</sequence>
<feature type="transmembrane region" description="Helical" evidence="1">
    <location>
        <begin position="21"/>
        <end position="41"/>
    </location>
</feature>
<gene>
    <name evidence="2" type="primary">ND6</name>
</gene>
<geneLocation type="mitochondrion" evidence="2"/>
<dbReference type="GeneID" id="36938087"/>
<evidence type="ECO:0000256" key="1">
    <source>
        <dbReference type="SAM" id="Phobius"/>
    </source>
</evidence>
<reference evidence="2" key="1">
    <citation type="thesis" date="2017" institute="China Agricultural University">
        <title>Studies on the comparative mitochondrial genomics and phylogeny of Heteroptera (Insecta: Hemiptera).</title>
        <authorList>
            <person name="Jiang P."/>
        </authorList>
    </citation>
    <scope>NUCLEOTIDE SEQUENCE</scope>
</reference>
<proteinExistence type="predicted"/>
<evidence type="ECO:0000313" key="2">
    <source>
        <dbReference type="EMBL" id="AVZ00893.1"/>
    </source>
</evidence>
<dbReference type="CTD" id="4541"/>
<dbReference type="EMBL" id="KY069969">
    <property type="protein sequence ID" value="AVZ00893.1"/>
    <property type="molecule type" value="Genomic_DNA"/>
</dbReference>
<name>A0A343W953_9HEMI</name>
<organism evidence="2">
    <name type="scientific">Reduvius gregoryi</name>
    <dbReference type="NCBI Taxonomy" id="1524525"/>
    <lineage>
        <taxon>Eukaryota</taxon>
        <taxon>Metazoa</taxon>
        <taxon>Ecdysozoa</taxon>
        <taxon>Arthropoda</taxon>
        <taxon>Hexapoda</taxon>
        <taxon>Insecta</taxon>
        <taxon>Pterygota</taxon>
        <taxon>Neoptera</taxon>
        <taxon>Paraneoptera</taxon>
        <taxon>Hemiptera</taxon>
        <taxon>Heteroptera</taxon>
        <taxon>Panheteroptera</taxon>
        <taxon>Cimicomorpha</taxon>
        <taxon>Reduviidae</taxon>
        <taxon>Reduviinae</taxon>
        <taxon>Reduvius</taxon>
    </lineage>
</organism>
<keyword evidence="1" id="KW-1133">Transmembrane helix</keyword>
<dbReference type="RefSeq" id="YP_009485757.1">
    <property type="nucleotide sequence ID" value="NC_037746.1"/>
</dbReference>
<keyword evidence="1" id="KW-0812">Transmembrane</keyword>
<accession>A0A343W953</accession>
<feature type="transmembrane region" description="Helical" evidence="1">
    <location>
        <begin position="76"/>
        <end position="100"/>
    </location>
</feature>
<feature type="transmembrane region" description="Helical" evidence="1">
    <location>
        <begin position="134"/>
        <end position="158"/>
    </location>
</feature>
<feature type="transmembrane region" description="Helical" evidence="1">
    <location>
        <begin position="47"/>
        <end position="69"/>
    </location>
</feature>
<keyword evidence="2" id="KW-0496">Mitochondrion</keyword>